<reference evidence="3" key="1">
    <citation type="journal article" date="2014" name="PLoS ONE">
        <title>Transcriptome-Based Identification of ABC Transporters in the Western Tarnished Plant Bug Lygus hesperus.</title>
        <authorList>
            <person name="Hull J.J."/>
            <person name="Chaney K."/>
            <person name="Geib S.M."/>
            <person name="Fabrick J.A."/>
            <person name="Brent C.S."/>
            <person name="Walsh D."/>
            <person name="Lavine L.C."/>
        </authorList>
    </citation>
    <scope>NUCLEOTIDE SEQUENCE</scope>
</reference>
<feature type="signal peptide" evidence="2">
    <location>
        <begin position="1"/>
        <end position="29"/>
    </location>
</feature>
<feature type="chain" id="PRO_5002052319" evidence="2">
    <location>
        <begin position="30"/>
        <end position="414"/>
    </location>
</feature>
<gene>
    <name evidence="3" type="ORF">CM83_38246</name>
</gene>
<feature type="compositionally biased region" description="Polar residues" evidence="1">
    <location>
        <begin position="172"/>
        <end position="182"/>
    </location>
</feature>
<protein>
    <submittedName>
        <fullName evidence="3">Uncharacterized protein</fullName>
    </submittedName>
</protein>
<name>A0A0A9WNW8_LYGHE</name>
<feature type="region of interest" description="Disordered" evidence="1">
    <location>
        <begin position="172"/>
        <end position="217"/>
    </location>
</feature>
<evidence type="ECO:0000256" key="1">
    <source>
        <dbReference type="SAM" id="MobiDB-lite"/>
    </source>
</evidence>
<feature type="region of interest" description="Disordered" evidence="1">
    <location>
        <begin position="36"/>
        <end position="107"/>
    </location>
</feature>
<evidence type="ECO:0000256" key="2">
    <source>
        <dbReference type="SAM" id="SignalP"/>
    </source>
</evidence>
<evidence type="ECO:0000313" key="3">
    <source>
        <dbReference type="EMBL" id="JAG10142.1"/>
    </source>
</evidence>
<accession>A0A0A9WNW8</accession>
<sequence>MCTTAWVKMTVRALFVIAVVVQLQFSVEANCTTELSETDDADVTSSPGDDFQNESQDDNRNSTKREDTALGTDKRKRSNQNGSGVGVIKESIITHDAEDKTTKTPSALQNNSWGISKEEAKTAILEEVSSGFEYQYNDLGIINDDRFDRETVIQVTSGGIIDFGEPTTNEKLSTITQENSPNSASDDIGSSSQDSISAESIDEVTTESSEVHDDGEYEFSVDVGGCDGDDECRKRFNRRISRRFNRNTNNQGVISDGKSIGVSGKSSNQSTVITITQANTSALEDDIDNTSQDVEVVVGGTTIPSNVEPIPKMIYKRLKRQESETITFDYSIEDYDSTSSTSTKTQTNDYRIDSREEKTEALPLPSIHRKECHLGPQQCEPSNPKWNVQGKTWYFPRCTQYQLRRPYGSLCCGK</sequence>
<dbReference type="AlphaFoldDB" id="A0A0A9WNW8"/>
<organism evidence="3">
    <name type="scientific">Lygus hesperus</name>
    <name type="common">Western plant bug</name>
    <dbReference type="NCBI Taxonomy" id="30085"/>
    <lineage>
        <taxon>Eukaryota</taxon>
        <taxon>Metazoa</taxon>
        <taxon>Ecdysozoa</taxon>
        <taxon>Arthropoda</taxon>
        <taxon>Hexapoda</taxon>
        <taxon>Insecta</taxon>
        <taxon>Pterygota</taxon>
        <taxon>Neoptera</taxon>
        <taxon>Paraneoptera</taxon>
        <taxon>Hemiptera</taxon>
        <taxon>Heteroptera</taxon>
        <taxon>Panheteroptera</taxon>
        <taxon>Cimicomorpha</taxon>
        <taxon>Miridae</taxon>
        <taxon>Mirini</taxon>
        <taxon>Lygus</taxon>
    </lineage>
</organism>
<feature type="compositionally biased region" description="Basic and acidic residues" evidence="1">
    <location>
        <begin position="92"/>
        <end position="102"/>
    </location>
</feature>
<dbReference type="EMBL" id="GBHO01033462">
    <property type="protein sequence ID" value="JAG10142.1"/>
    <property type="molecule type" value="Transcribed_RNA"/>
</dbReference>
<reference evidence="3" key="2">
    <citation type="submission" date="2014-07" db="EMBL/GenBank/DDBJ databases">
        <authorList>
            <person name="Hull J."/>
        </authorList>
    </citation>
    <scope>NUCLEOTIDE SEQUENCE</scope>
</reference>
<keyword evidence="2" id="KW-0732">Signal</keyword>
<feature type="compositionally biased region" description="Basic and acidic residues" evidence="1">
    <location>
        <begin position="57"/>
        <end position="68"/>
    </location>
</feature>
<proteinExistence type="predicted"/>
<feature type="compositionally biased region" description="Low complexity" evidence="1">
    <location>
        <begin position="183"/>
        <end position="199"/>
    </location>
</feature>